<keyword evidence="8 18" id="KW-0175">Coiled coil</keyword>
<dbReference type="GO" id="GO:0016477">
    <property type="term" value="P:cell migration"/>
    <property type="evidence" value="ECO:0007669"/>
    <property type="project" value="UniProtKB-ARBA"/>
</dbReference>
<dbReference type="CDD" id="cd00110">
    <property type="entry name" value="LamG"/>
    <property type="match status" value="5"/>
</dbReference>
<dbReference type="GO" id="GO:0005576">
    <property type="term" value="C:extracellular region"/>
    <property type="evidence" value="ECO:0007669"/>
    <property type="project" value="UniProtKB-ARBA"/>
</dbReference>
<feature type="domain" description="Laminin G" evidence="21">
    <location>
        <begin position="2925"/>
        <end position="3098"/>
    </location>
</feature>
<gene>
    <name evidence="25" type="ORF">GDO54_013151</name>
</gene>
<feature type="disulfide bond" evidence="17">
    <location>
        <begin position="572"/>
        <end position="584"/>
    </location>
</feature>
<keyword evidence="5" id="KW-0677">Repeat</keyword>
<evidence type="ECO:0000256" key="14">
    <source>
        <dbReference type="ARBA" id="ARBA00077092"/>
    </source>
</evidence>
<dbReference type="FunFam" id="2.10.25.10:FF:000074">
    <property type="entry name" value="Laminin subunit alpha"/>
    <property type="match status" value="1"/>
</dbReference>
<keyword evidence="26" id="KW-1185">Reference proteome</keyword>
<dbReference type="InterPro" id="IPR010307">
    <property type="entry name" value="Laminin_dom_II"/>
</dbReference>
<feature type="domain" description="Laminin IV type A" evidence="23">
    <location>
        <begin position="1630"/>
        <end position="1809"/>
    </location>
</feature>
<dbReference type="FunFam" id="2.10.25.10:FF:000033">
    <property type="entry name" value="Laminin subunit alpha 2"/>
    <property type="match status" value="1"/>
</dbReference>
<dbReference type="EMBL" id="DYDO01000006">
    <property type="protein sequence ID" value="DBA22078.1"/>
    <property type="molecule type" value="Genomic_DNA"/>
</dbReference>
<dbReference type="FunFam" id="2.10.25.10:FF:000069">
    <property type="entry name" value="Laminin subunit alpha 1"/>
    <property type="match status" value="1"/>
</dbReference>
<feature type="signal peptide" evidence="20">
    <location>
        <begin position="1"/>
        <end position="21"/>
    </location>
</feature>
<comment type="caution">
    <text evidence="25">The sequence shown here is derived from an EMBL/GenBank/DDBJ whole genome shotgun (WGS) entry which is preliminary data.</text>
</comment>
<dbReference type="InterPro" id="IPR009254">
    <property type="entry name" value="Laminin_aI"/>
</dbReference>
<evidence type="ECO:0000256" key="7">
    <source>
        <dbReference type="ARBA" id="ARBA00022889"/>
    </source>
</evidence>
<dbReference type="GO" id="GO:0005178">
    <property type="term" value="F:integrin binding"/>
    <property type="evidence" value="ECO:0007669"/>
    <property type="project" value="UniProtKB-ARBA"/>
</dbReference>
<feature type="domain" description="Laminin G" evidence="21">
    <location>
        <begin position="2713"/>
        <end position="2911"/>
    </location>
</feature>
<feature type="disulfide bond" evidence="17">
    <location>
        <begin position="683"/>
        <end position="692"/>
    </location>
</feature>
<evidence type="ECO:0000256" key="2">
    <source>
        <dbReference type="ARBA" id="ARBA00022525"/>
    </source>
</evidence>
<dbReference type="Gene3D" id="2.10.25.10">
    <property type="entry name" value="Laminin"/>
    <property type="match status" value="19"/>
</dbReference>
<evidence type="ECO:0000256" key="17">
    <source>
        <dbReference type="PROSITE-ProRule" id="PRU00460"/>
    </source>
</evidence>
<keyword evidence="7" id="KW-0130">Cell adhesion</keyword>
<dbReference type="PROSITE" id="PS51115">
    <property type="entry name" value="LAMININ_IVA"/>
    <property type="match status" value="1"/>
</dbReference>
<feature type="domain" description="Laminin EGF-like" evidence="22">
    <location>
        <begin position="1948"/>
        <end position="2001"/>
    </location>
</feature>
<dbReference type="GO" id="GO:0005201">
    <property type="term" value="F:extracellular matrix structural constituent"/>
    <property type="evidence" value="ECO:0007669"/>
    <property type="project" value="TreeGrafter"/>
</dbReference>
<dbReference type="InterPro" id="IPR013320">
    <property type="entry name" value="ConA-like_dom_sf"/>
</dbReference>
<feature type="disulfide bond" evidence="17">
    <location>
        <begin position="617"/>
        <end position="629"/>
    </location>
</feature>
<keyword evidence="4 20" id="KW-0732">Signal</keyword>
<feature type="domain" description="Laminin EGF-like" evidence="22">
    <location>
        <begin position="1510"/>
        <end position="1558"/>
    </location>
</feature>
<dbReference type="Pfam" id="PF24973">
    <property type="entry name" value="EGF_LMN_ATRN"/>
    <property type="match status" value="1"/>
</dbReference>
<evidence type="ECO:0000259" key="24">
    <source>
        <dbReference type="PROSITE" id="PS51117"/>
    </source>
</evidence>
<feature type="domain" description="Laminin EGF-like" evidence="22">
    <location>
        <begin position="1892"/>
        <end position="1947"/>
    </location>
</feature>
<evidence type="ECO:0000256" key="15">
    <source>
        <dbReference type="ARBA" id="ARBA00078366"/>
    </source>
</evidence>
<feature type="disulfide bond" evidence="17">
    <location>
        <begin position="1918"/>
        <end position="1927"/>
    </location>
</feature>
<dbReference type="InterPro" id="IPR000742">
    <property type="entry name" value="EGF"/>
</dbReference>
<evidence type="ECO:0000256" key="3">
    <source>
        <dbReference type="ARBA" id="ARBA00022530"/>
    </source>
</evidence>
<dbReference type="GO" id="GO:0007411">
    <property type="term" value="P:axon guidance"/>
    <property type="evidence" value="ECO:0007669"/>
    <property type="project" value="TreeGrafter"/>
</dbReference>
<feature type="domain" description="Laminin EGF-like" evidence="22">
    <location>
        <begin position="709"/>
        <end position="756"/>
    </location>
</feature>
<feature type="domain" description="Laminin EGF-like" evidence="22">
    <location>
        <begin position="1842"/>
        <end position="1891"/>
    </location>
</feature>
<dbReference type="InterPro" id="IPR001368">
    <property type="entry name" value="TNFR/NGFR_Cys_rich_reg"/>
</dbReference>
<dbReference type="GO" id="GO:0030155">
    <property type="term" value="P:regulation of cell adhesion"/>
    <property type="evidence" value="ECO:0007669"/>
    <property type="project" value="InterPro"/>
</dbReference>
<feature type="domain" description="Laminin EGF-like" evidence="22">
    <location>
        <begin position="1559"/>
        <end position="1609"/>
    </location>
</feature>
<dbReference type="GO" id="GO:0045995">
    <property type="term" value="P:regulation of embryonic development"/>
    <property type="evidence" value="ECO:0007669"/>
    <property type="project" value="InterPro"/>
</dbReference>
<feature type="disulfide bond" evidence="17">
    <location>
        <begin position="1534"/>
        <end position="1543"/>
    </location>
</feature>
<evidence type="ECO:0000256" key="4">
    <source>
        <dbReference type="ARBA" id="ARBA00022729"/>
    </source>
</evidence>
<dbReference type="Pfam" id="PF00054">
    <property type="entry name" value="Laminin_G_1"/>
    <property type="match status" value="1"/>
</dbReference>
<evidence type="ECO:0000256" key="5">
    <source>
        <dbReference type="ARBA" id="ARBA00022737"/>
    </source>
</evidence>
<feature type="domain" description="Laminin N-terminal" evidence="24">
    <location>
        <begin position="30"/>
        <end position="283"/>
    </location>
</feature>
<dbReference type="CDD" id="cd00055">
    <property type="entry name" value="EGF_Lam"/>
    <property type="match status" value="21"/>
</dbReference>
<feature type="disulfide bond" evidence="17">
    <location>
        <begin position="502"/>
        <end position="511"/>
    </location>
</feature>
<dbReference type="Gene3D" id="2.60.120.200">
    <property type="match status" value="5"/>
</dbReference>
<feature type="disulfide bond" evidence="17">
    <location>
        <begin position="1861"/>
        <end position="1870"/>
    </location>
</feature>
<dbReference type="GO" id="GO:0030334">
    <property type="term" value="P:regulation of cell migration"/>
    <property type="evidence" value="ECO:0007669"/>
    <property type="project" value="InterPro"/>
</dbReference>
<feature type="disulfide bond" evidence="17">
    <location>
        <begin position="727"/>
        <end position="736"/>
    </location>
</feature>
<feature type="domain" description="Laminin G" evidence="21">
    <location>
        <begin position="3107"/>
        <end position="3274"/>
    </location>
</feature>
<sequence>MAVPGPYHCLLLCLLWRTICAHVLPIIGVNGFSLHPPYFNLAEGTKISATATCGEGEDGRPVEDLYCKLVGGPVLGEPSQTIQGQYCDICLATGGERAHPITNAIDGTERWWQSPPLSRGLQYNQVNVTLDLGQVFHVAYVWIKFANSPRPDLWVLERSTDFGATYQPWQYFASSKRDCIERFGVHTFQRINKDDDVICTTEYSRIVPLENGEIVVSLVNKRPGAMNFSYSPLLRNFTTATNIRLSFLRTNTLLGHLMGKAQGDPTVTRRYYYSIKDISIGGRCVCNGHAEVCNAKDPTNPYRLQCDCQHNTCGSSCDTCCPGFHQVAWKPATMDNSNECEPCNCNGHAYDCYYDPEVEKRRASMNRQGQYAGGGVCVDCQHNTDGVNCERCLLGYYKSPDHPTDSPYTCQRCACESEYMSGTCEDLTGRCYCKPNYTGENCDSCAEGYMDFPECYPVPERPDDGTGAQKQPAGEIITCDCNVAGTEGNACRKDPIIGACVCKRNFRGESCHSCAPGYYGPDCQECQCSGPGMYDGTCDKDSGHCVCRDGFEGEFCEKCAPGYFNYPLCQLCGCSSVGTSPQGCDSNGRCFCKPEYEGPRCEQCIAGYHSYPYCQACSCDPQGSVHNNCSPTGHCQCHPNYAGPTCNQCAPGYYGFPSCIACQCSREGSLYSTCDPQSGQCRCRPGVTGLKCDTCITGTYGFPNCEVGPCNPAGSTTENTSEGTCDCRENVEGNACDKCKPLYWDLALENPQGCKRCECGSGTINGVGECQQVTGQCFCKPNICSGSCSKCKDGYYNLKPDSFFGCQGCQCDIGGSVGLACNAKTGECQCRENVEGPKCNRPVNGYYFPDLHHLRYEVEDGRTPDGRPVRFGYNPLEFENFSWRGYAQMSPYQPKVILTINVTSPDLFRIVFRYVNRGSDSVYGKVSFIEEKKFNACANCSEQIKQIVFPPSKEPAFVTVPSSSYGEPFVLNPNTWSVVIEVEDVLLDYFVLLPSAYYEAPILQVKVTEACTYAPTSEQTNQNCLLYKYLSLDGFPSSEGSEGTCRMDNSLPRPCQTEQITPRHPPLIGCYGSDIDVQFVMPVPHPGRYAIVVEYANEEDMQTTSVTVNSPQRPTQHGVFSFYPCKFSFLCRGVALDHQQKVALFDLTTEVIIRFTADKTQFHLGKVFLVPADQFTVEYIEPRVHCIAVHGSFNPSSGSCVPSRFHKPSQSVILTDGKTSSTSNNIPVWPGHQTPTNDQKAVSHPTSLPPTAVDATKLIRLQSPEQVTVTYNGRVPSPGRYAFMIHYYQPSQPSFTVEVQIHGGRVWRGSANATFCPHGFGCRSLVLSEDQAILGMSDSDISVTISVPDGKIIWLEYILVIPEDSYSSSYLVEEPLDKSYSFISQCSTNSFQSSSSTSSKFCRDAAISLSLFYNNGAQSCNCHEAGSVGTSCEPYGGQCTCRPNVIGRDCSRCATGFWGFPDCRPCECGSRLCDDVTGQCICPPRTVKPDCTVCQPQTFGCHPLVGCEECDCSETGLQNITEPSCNIQTGQCTCKPNIMGRRCEKCALGFYGYPNCRPCDCNRAGTEANICDSITGQCICKENVEGPTCDRCRLGTFYLDAGNPKGCTRCFCFGATDRCHTSSKYRSQFSDMRRWVLVGGDRQEVEILERPGEGLVEADLRDVPDVYQEFYWHAPRSYLGDRVSSYGGFLRYELNSEAIRGDDIYIPVERRPDVILKGNQMSIAFLETKYPLPGEDHRGQIQLIESNFIHIGTNNPVSREDIMMVLANLEQLQIRALNSQSSAMVSLRRVVMEIGQDASAGVRANNVELCMCPANYRGDSCQECAPGFYRDKGLFLGKCVPCNCSGHSDQCLPGTGACVKCQHNTEGDQCERCKDGFVANGTIGGSLQCVACPCPLSVPSNNFAIGCVQRGLTTQCLCKPGYAGSKCERCAPGYYGNPMVIGSTCLPCNCNGNTDSNMLFNECDPLLGTCSGCMFNTAGPHCEVCAPGFFGDAITAKNCTSCSCSTCGTDTCNPRTGQCHCKPGVTGSHCDRCEEGYYGYSSCSGCQRCVCGSGSTSSSCNPHTGQCLCLPGVTGPRCEQCAPGYWGFGPSGCTKCHCKGGSCDPRTGECQCRDGLTGKQCDKCSRQYEIPVSHGPEVLKCEPCDSCVVTLLEDLQRMADFYPSVRDQLTNLSLSSIAWTRLSGLNASIANLTDLWLQYQSSINGIKDKSDDLEDDSFSLTQDLDTLEEKVNSTKQKTANVQQATRDTNHKAKDLTKRVQSLYNDTLGLIHQLNKIGSSNTTNVTSTEEFRQIVTDVERMLKEMRDKDFKHAKGLAGKELEETQKLLERVKAELLNSVKANQDILNDIKTRLDIYNSQVMDLRDAMNEAVNKTIETESLNNLNHNSLEENKLKLKDLKTQHKELVAAVKMAEDALVQVSDILQMMENLKEEYEKLAAEVDGARSSIMEKAKTFSPASSKLAIVEKAEEHAKMLGQVAKNLNNAIKDSNQDMFIQKAINASNAYSSIINAMKQAEKAAKDANRAAGEALKDVVSQQLAKRGKELKENSTKLEETAQTAKNELNGDVQKKLQEVIKKLEGSKTKKAKLESDLRSVMEKISMTQDNVSDNINSAKGKAAEANNTATKAEAALTVLKKNLEQWKNKYGNMRNEDVNKAVEDAKTSVSSLENTIPLLLDKLNKLESRQRQNGSISDSIQRIRQLISQARDAASKVKVPVKFNGSSGVQLRTPSNLHELSAYTSLKLHIQNPTPQSKKKRQAEGEQSRFVMFLGHEDGQGDYFGLILKGNRLQCIYRLGDQEPTVLSANEDIKEQFVTVVIERILQYGQMSIFVTKDSLHEIKGDSKANGEQGLLNLDPKKVVFYVGGYPASFKPPASLDYPNFKGCIEMDTLNEKPISLYDFERTFQLDTTKDKPCARSKSTGDPWVTDGSYFDGTGYAQVRLENLSGVSKRFELDVRLVSYNGIIFFLDADDQFLCLAAQEGKLTLFYNVGSGTEKAKPMESTQLFVSSSSTKAIQVILAFKKKIFVRLERTTVYTVEYDGGNLETSQYFYLGGLPQEKIPESLKEIFPTGGSIRGCMKGLKALGRYVDLKRMNTTGVSYGCTTDLLIARSVQFHGHGFLNVNLKNVPSFQDDFAAGFGFQTNQRNGLMYHQSSEEGSCQVSVKDGHLSVRLLATELTSRSLYSDGAGHYLSLYSNKKEVRLYVDDQLQGSRQLSDGSRRRRQDASGSSLLIGGAPDSGVPGNLSGCISNVFVKSITGPQMVLDLQQNLVSLNVTMSCQEMTEERPQEIRALLKKDKLKMKARHRKLALMNHRNQLNSSCLHPSAVKGAFQFGGSSSSHLEFTDLPDFHQERFHISMDVRLNASSGLLFYVANEQGTSSMSLHVLNARFVLLMNINGRTHRLRSKDKYTDGHWHTVFFGKEKNKLRLVIDGLKAQTGIVHLGSTLTLSSPVYIGGVPTLRNLPDNMDGTLNCFRGCLRDLKMDGKALGAPGRVVGVTPCFEGFTEPGLFFSDGGFLRLGELVDLRTDLELKLEVRPMNPSGLILYIHSENGNSISVSAADKKVSLILTDERGKHSTEVNLQQSLCDGQWHTIAVTKGSNVIQLDVDTEGNHLVGVSSSSHVRNHGTLFVGGVPMTLRSTEVSSSPYHGCMRNLSMNRKLVDVSKSGTFSGSSGVNVCPVL</sequence>
<dbReference type="GO" id="GO:0034446">
    <property type="term" value="P:substrate adhesion-dependent cell spreading"/>
    <property type="evidence" value="ECO:0007669"/>
    <property type="project" value="UniProtKB-ARBA"/>
</dbReference>
<evidence type="ECO:0000256" key="18">
    <source>
        <dbReference type="SAM" id="Coils"/>
    </source>
</evidence>
<dbReference type="InterPro" id="IPR050440">
    <property type="entry name" value="Laminin/Netrin_ECM"/>
</dbReference>
<feature type="coiled-coil region" evidence="18">
    <location>
        <begin position="2210"/>
        <end position="2244"/>
    </location>
</feature>
<dbReference type="SMART" id="SM00281">
    <property type="entry name" value="LamB"/>
    <property type="match status" value="1"/>
</dbReference>
<keyword evidence="9 17" id="KW-1015">Disulfide bond</keyword>
<evidence type="ECO:0000256" key="10">
    <source>
        <dbReference type="ARBA" id="ARBA00023180"/>
    </source>
</evidence>
<feature type="disulfide bond" evidence="17">
    <location>
        <begin position="662"/>
        <end position="674"/>
    </location>
</feature>
<dbReference type="FunFam" id="2.10.25.10:FF:000090">
    <property type="entry name" value="laminin subunit alpha"/>
    <property type="match status" value="1"/>
</dbReference>
<dbReference type="InterPro" id="IPR056863">
    <property type="entry name" value="LMN_ATRN_NET-like_EGF"/>
</dbReference>
<dbReference type="Pfam" id="PF06008">
    <property type="entry name" value="Laminin_I"/>
    <property type="match status" value="1"/>
</dbReference>
<dbReference type="SMART" id="SM00282">
    <property type="entry name" value="LamG"/>
    <property type="match status" value="5"/>
</dbReference>
<comment type="subunit">
    <text evidence="12">Laminin is a complex glycoprotein, consisting of three different polypeptide chains (alpha, beta, gamma), which are bound to each other by disulfide bonds into a cross-shaped molecule comprising one long and three short arms with globules at each end. Alpha-5 is a subunit of laminin-10 (laminin-511), laminin-11 (laminin-521) and laminin-15 (laminin-523).</text>
</comment>
<feature type="disulfide bond" evidence="17">
    <location>
        <begin position="2021"/>
        <end position="2030"/>
    </location>
</feature>
<dbReference type="Pfam" id="PF06009">
    <property type="entry name" value="Laminin_II"/>
    <property type="match status" value="1"/>
</dbReference>
<feature type="domain" description="Laminin EGF-like" evidence="22">
    <location>
        <begin position="2002"/>
        <end position="2048"/>
    </location>
</feature>
<dbReference type="SUPFAM" id="SSF57997">
    <property type="entry name" value="Tropomyosin"/>
    <property type="match status" value="1"/>
</dbReference>
<feature type="disulfide bond" evidence="17">
    <location>
        <begin position="1441"/>
        <end position="1450"/>
    </location>
</feature>
<dbReference type="SMART" id="SM00136">
    <property type="entry name" value="LamNT"/>
    <property type="match status" value="1"/>
</dbReference>
<feature type="disulfide bond" evidence="17">
    <location>
        <begin position="1420"/>
        <end position="1432"/>
    </location>
</feature>
<feature type="disulfide bond" evidence="17">
    <location>
        <begin position="547"/>
        <end position="556"/>
    </location>
</feature>
<evidence type="ECO:0000256" key="9">
    <source>
        <dbReference type="ARBA" id="ARBA00023157"/>
    </source>
</evidence>
<dbReference type="Proteomes" id="UP001181693">
    <property type="component" value="Unassembled WGS sequence"/>
</dbReference>
<dbReference type="PROSITE" id="PS51117">
    <property type="entry name" value="LAMININ_NTER"/>
    <property type="match status" value="1"/>
</dbReference>
<feature type="domain" description="Laminin G" evidence="21">
    <location>
        <begin position="3501"/>
        <end position="3673"/>
    </location>
</feature>
<dbReference type="FunFam" id="2.60.120.200:FF:000150">
    <property type="entry name" value="Laminin subunit alpha 5"/>
    <property type="match status" value="1"/>
</dbReference>
<keyword evidence="6" id="KW-0084">Basement membrane</keyword>
<feature type="domain" description="Laminin EGF-like" evidence="22">
    <location>
        <begin position="617"/>
        <end position="661"/>
    </location>
</feature>
<dbReference type="InterPro" id="IPR000034">
    <property type="entry name" value="Laminin_IV"/>
</dbReference>
<evidence type="ECO:0000256" key="19">
    <source>
        <dbReference type="SAM" id="MobiDB-lite"/>
    </source>
</evidence>
<feature type="domain" description="Laminin G" evidence="21">
    <location>
        <begin position="3325"/>
        <end position="3495"/>
    </location>
</feature>
<evidence type="ECO:0000256" key="11">
    <source>
        <dbReference type="ARBA" id="ARBA00023292"/>
    </source>
</evidence>
<feature type="disulfide bond" evidence="17">
    <location>
        <begin position="1580"/>
        <end position="1589"/>
    </location>
</feature>
<dbReference type="Pfam" id="PF00053">
    <property type="entry name" value="EGF_laminin"/>
    <property type="match status" value="19"/>
</dbReference>
<dbReference type="PROSITE" id="PS00652">
    <property type="entry name" value="TNFR_NGFR_1"/>
    <property type="match status" value="1"/>
</dbReference>
<dbReference type="GO" id="GO:0009887">
    <property type="term" value="P:animal organ morphogenesis"/>
    <property type="evidence" value="ECO:0007669"/>
    <property type="project" value="TreeGrafter"/>
</dbReference>
<dbReference type="Gene3D" id="2.60.120.260">
    <property type="entry name" value="Galactose-binding domain-like"/>
    <property type="match status" value="1"/>
</dbReference>
<dbReference type="SUPFAM" id="SSF57196">
    <property type="entry name" value="EGF/Laminin"/>
    <property type="match status" value="19"/>
</dbReference>
<dbReference type="PANTHER" id="PTHR10574">
    <property type="entry name" value="NETRIN/LAMININ-RELATED"/>
    <property type="match status" value="1"/>
</dbReference>
<evidence type="ECO:0000313" key="25">
    <source>
        <dbReference type="EMBL" id="DBA22078.1"/>
    </source>
</evidence>
<dbReference type="Pfam" id="PF00052">
    <property type="entry name" value="Laminin_B"/>
    <property type="match status" value="1"/>
</dbReference>
<feature type="domain" description="Laminin EGF-like" evidence="22">
    <location>
        <begin position="413"/>
        <end position="457"/>
    </location>
</feature>
<feature type="disulfide bond" evidence="17">
    <location>
        <begin position="592"/>
        <end position="601"/>
    </location>
</feature>
<dbReference type="FunFam" id="2.60.120.260:FF:000022">
    <property type="entry name" value="Laminin subunit alpha 5"/>
    <property type="match status" value="1"/>
</dbReference>
<evidence type="ECO:0000256" key="1">
    <source>
        <dbReference type="ARBA" id="ARBA00004302"/>
    </source>
</evidence>
<dbReference type="FunFam" id="2.10.25.10:FF:000188">
    <property type="entry name" value="Laminin subunit gamma 2"/>
    <property type="match status" value="1"/>
</dbReference>
<dbReference type="PROSITE" id="PS01248">
    <property type="entry name" value="EGF_LAM_1"/>
    <property type="match status" value="6"/>
</dbReference>
<dbReference type="FunFam" id="2.10.25.10:FF:000388">
    <property type="entry name" value="Laminin subunit alpha"/>
    <property type="match status" value="1"/>
</dbReference>
<dbReference type="FunFam" id="2.10.25.10:FF:000405">
    <property type="entry name" value="Laminin subunit alpha 5"/>
    <property type="match status" value="1"/>
</dbReference>
<feature type="disulfide bond" evidence="17">
    <location>
        <begin position="528"/>
        <end position="545"/>
    </location>
</feature>
<feature type="disulfide bond" evidence="17">
    <location>
        <begin position="1561"/>
        <end position="1578"/>
    </location>
</feature>
<evidence type="ECO:0000259" key="22">
    <source>
        <dbReference type="PROSITE" id="PS50027"/>
    </source>
</evidence>
<feature type="domain" description="Laminin EGF-like" evidence="22">
    <location>
        <begin position="479"/>
        <end position="525"/>
    </location>
</feature>
<dbReference type="InterPro" id="IPR008211">
    <property type="entry name" value="Laminin_N"/>
</dbReference>
<evidence type="ECO:0000256" key="20">
    <source>
        <dbReference type="SAM" id="SignalP"/>
    </source>
</evidence>
<feature type="domain" description="Laminin EGF-like" evidence="22">
    <location>
        <begin position="2049"/>
        <end position="2095"/>
    </location>
</feature>
<name>A0AAV3A636_PYXAD</name>
<comment type="caution">
    <text evidence="17">Lacks conserved residue(s) required for the propagation of feature annotation.</text>
</comment>
<feature type="disulfide bond" evidence="17">
    <location>
        <begin position="637"/>
        <end position="646"/>
    </location>
</feature>
<feature type="chain" id="PRO_5043618250" description="Laminin subunit alpha-5" evidence="20">
    <location>
        <begin position="22"/>
        <end position="3676"/>
    </location>
</feature>
<feature type="disulfide bond" evidence="17">
    <location>
        <begin position="433"/>
        <end position="442"/>
    </location>
</feature>
<feature type="disulfide bond" evidence="17">
    <location>
        <begin position="2069"/>
        <end position="2078"/>
    </location>
</feature>
<proteinExistence type="predicted"/>
<dbReference type="FunFam" id="2.10.25.10:FF:000034">
    <property type="entry name" value="Laminin subunit alpha 3"/>
    <property type="match status" value="1"/>
</dbReference>
<dbReference type="InterPro" id="IPR002049">
    <property type="entry name" value="LE_dom"/>
</dbReference>
<reference evidence="25" key="1">
    <citation type="thesis" date="2020" institute="ProQuest LLC" country="789 East Eisenhower Parkway, Ann Arbor, MI, USA">
        <title>Comparative Genomics and Chromosome Evolution.</title>
        <authorList>
            <person name="Mudd A.B."/>
        </authorList>
    </citation>
    <scope>NUCLEOTIDE SEQUENCE</scope>
    <source>
        <strain evidence="25">1538</strain>
        <tissue evidence="25">Blood</tissue>
    </source>
</reference>
<feature type="domain" description="Laminin EGF-like" evidence="22">
    <location>
        <begin position="572"/>
        <end position="616"/>
    </location>
</feature>
<dbReference type="GO" id="GO:0009888">
    <property type="term" value="P:tissue development"/>
    <property type="evidence" value="ECO:0007669"/>
    <property type="project" value="TreeGrafter"/>
</dbReference>
<dbReference type="SMART" id="SM00180">
    <property type="entry name" value="EGF_Lam"/>
    <property type="match status" value="21"/>
</dbReference>
<dbReference type="SMART" id="SM00181">
    <property type="entry name" value="EGF"/>
    <property type="match status" value="14"/>
</dbReference>
<dbReference type="FunFam" id="2.60.120.200:FF:000151">
    <property type="entry name" value="Laminin subunit alpha 5"/>
    <property type="match status" value="1"/>
</dbReference>
<dbReference type="PROSITE" id="PS50025">
    <property type="entry name" value="LAM_G_DOMAIN"/>
    <property type="match status" value="5"/>
</dbReference>
<feature type="region of interest" description="Disordered" evidence="19">
    <location>
        <begin position="3207"/>
        <end position="3230"/>
    </location>
</feature>
<evidence type="ECO:0000256" key="13">
    <source>
        <dbReference type="ARBA" id="ARBA00072596"/>
    </source>
</evidence>
<dbReference type="FunFam" id="2.10.25.10:FF:000209">
    <property type="entry name" value="Laminin subunit alpha 5"/>
    <property type="match status" value="2"/>
</dbReference>
<feature type="domain" description="Laminin EGF-like" evidence="22">
    <location>
        <begin position="526"/>
        <end position="571"/>
    </location>
</feature>
<feature type="domain" description="Laminin EGF-like" evidence="22">
    <location>
        <begin position="1420"/>
        <end position="1465"/>
    </location>
</feature>
<dbReference type="FunFam" id="2.10.25.10:FF:000011">
    <property type="entry name" value="Cadherin EGF LAG seven-pass G-type receptor"/>
    <property type="match status" value="1"/>
</dbReference>
<dbReference type="FunFam" id="2.10.25.10:FF:000051">
    <property type="entry name" value="Laminin subunit alpha 4"/>
    <property type="match status" value="1"/>
</dbReference>
<dbReference type="FunFam" id="2.60.120.200:FF:000209">
    <property type="entry name" value="Laminin subunit alpha 5"/>
    <property type="match status" value="1"/>
</dbReference>
<feature type="domain" description="Laminin EGF-like" evidence="22">
    <location>
        <begin position="662"/>
        <end position="707"/>
    </location>
</feature>
<evidence type="ECO:0000259" key="21">
    <source>
        <dbReference type="PROSITE" id="PS50025"/>
    </source>
</evidence>
<dbReference type="PROSITE" id="PS00022">
    <property type="entry name" value="EGF_1"/>
    <property type="match status" value="2"/>
</dbReference>
<evidence type="ECO:0000256" key="6">
    <source>
        <dbReference type="ARBA" id="ARBA00022869"/>
    </source>
</evidence>
<feature type="disulfide bond" evidence="17">
    <location>
        <begin position="479"/>
        <end position="491"/>
    </location>
</feature>
<dbReference type="FunFam" id="2.10.25.10:FF:000083">
    <property type="entry name" value="Laminin subunit alpha"/>
    <property type="match status" value="1"/>
</dbReference>
<keyword evidence="2" id="KW-0964">Secreted</keyword>
<feature type="disulfide bond" evidence="17">
    <location>
        <begin position="526"/>
        <end position="538"/>
    </location>
</feature>
<evidence type="ECO:0000256" key="8">
    <source>
        <dbReference type="ARBA" id="ARBA00023054"/>
    </source>
</evidence>
<protein>
    <recommendedName>
        <fullName evidence="13">Laminin subunit alpha-5</fullName>
    </recommendedName>
    <alternativeName>
        <fullName evidence="14">Laminin-10 subunit alpha</fullName>
    </alternativeName>
    <alternativeName>
        <fullName evidence="16">Laminin-11 subunit alpha</fullName>
    </alternativeName>
    <alternativeName>
        <fullName evidence="15">Laminin-15 subunit alpha</fullName>
    </alternativeName>
</protein>
<evidence type="ECO:0000313" key="26">
    <source>
        <dbReference type="Proteomes" id="UP001181693"/>
    </source>
</evidence>
<evidence type="ECO:0000256" key="12">
    <source>
        <dbReference type="ARBA" id="ARBA00063580"/>
    </source>
</evidence>
<evidence type="ECO:0000259" key="23">
    <source>
        <dbReference type="PROSITE" id="PS51115"/>
    </source>
</evidence>
<organism evidence="25 26">
    <name type="scientific">Pyxicephalus adspersus</name>
    <name type="common">African bullfrog</name>
    <dbReference type="NCBI Taxonomy" id="30357"/>
    <lineage>
        <taxon>Eukaryota</taxon>
        <taxon>Metazoa</taxon>
        <taxon>Chordata</taxon>
        <taxon>Craniata</taxon>
        <taxon>Vertebrata</taxon>
        <taxon>Euteleostomi</taxon>
        <taxon>Amphibia</taxon>
        <taxon>Batrachia</taxon>
        <taxon>Anura</taxon>
        <taxon>Neobatrachia</taxon>
        <taxon>Ranoidea</taxon>
        <taxon>Pyxicephalidae</taxon>
        <taxon>Pyxicephalinae</taxon>
        <taxon>Pyxicephalus</taxon>
    </lineage>
</organism>
<dbReference type="InterPro" id="IPR001791">
    <property type="entry name" value="Laminin_G"/>
</dbReference>
<dbReference type="PANTHER" id="PTHR10574:SF406">
    <property type="entry name" value="LAMININ SUBUNIT ALPHA 5"/>
    <property type="match status" value="1"/>
</dbReference>
<dbReference type="PRINTS" id="PR00011">
    <property type="entry name" value="EGFLAMININ"/>
</dbReference>
<keyword evidence="10" id="KW-0325">Glycoprotein</keyword>
<feature type="disulfide bond" evidence="17">
    <location>
        <begin position="1973"/>
        <end position="1982"/>
    </location>
</feature>
<dbReference type="FunFam" id="2.10.25.10:FF:000430">
    <property type="entry name" value="Laminin subunit alpha 5"/>
    <property type="match status" value="1"/>
</dbReference>
<feature type="disulfide bond" evidence="17">
    <location>
        <begin position="1422"/>
        <end position="1439"/>
    </location>
</feature>
<keyword evidence="3" id="KW-0272">Extracellular matrix</keyword>
<accession>A0AAV3A636</accession>
<dbReference type="SUPFAM" id="SSF49899">
    <property type="entry name" value="Concanavalin A-like lectins/glucanases"/>
    <property type="match status" value="5"/>
</dbReference>
<dbReference type="GO" id="GO:0043259">
    <property type="term" value="C:laminin-10 complex"/>
    <property type="evidence" value="ECO:0007669"/>
    <property type="project" value="UniProtKB-ARBA"/>
</dbReference>
<evidence type="ECO:0000256" key="16">
    <source>
        <dbReference type="ARBA" id="ARBA00081617"/>
    </source>
</evidence>
<feature type="disulfide bond" evidence="17">
    <location>
        <begin position="1985"/>
        <end position="1999"/>
    </location>
</feature>
<dbReference type="Pfam" id="PF02210">
    <property type="entry name" value="Laminin_G_2"/>
    <property type="match status" value="4"/>
</dbReference>
<comment type="subcellular location">
    <subcellularLocation>
        <location evidence="1">Secreted</location>
        <location evidence="1">Extracellular space</location>
        <location evidence="1">Extracellular matrix</location>
        <location evidence="1">Basement membrane</location>
    </subcellularLocation>
</comment>
<feature type="coiled-coil region" evidence="18">
    <location>
        <begin position="2345"/>
        <end position="2682"/>
    </location>
</feature>
<dbReference type="Pfam" id="PF00055">
    <property type="entry name" value="Laminin_N"/>
    <property type="match status" value="1"/>
</dbReference>
<keyword evidence="11 17" id="KW-0424">Laminin EGF-like domain</keyword>
<feature type="disulfide bond" evidence="17">
    <location>
        <begin position="1559"/>
        <end position="1571"/>
    </location>
</feature>
<feature type="disulfide bond" evidence="17">
    <location>
        <begin position="664"/>
        <end position="681"/>
    </location>
</feature>
<dbReference type="FunFam" id="2.10.25.10:FF:000084">
    <property type="entry name" value="Laminin subunit alpha 3"/>
    <property type="match status" value="1"/>
</dbReference>
<dbReference type="PROSITE" id="PS50027">
    <property type="entry name" value="EGF_LAM_2"/>
    <property type="match status" value="15"/>
</dbReference>